<dbReference type="EMBL" id="JACXAA010000002">
    <property type="protein sequence ID" value="MBD2752627.1"/>
    <property type="molecule type" value="Genomic_DNA"/>
</dbReference>
<sequence>MSKHRVHPLSYQTQQLMLGWLVSNGDLTEKEAKYCFICPVTDDKMAPQLRVGGLYVCRSTPPAWHSDLVGKVVDVWLVDEADKPLDRHVVGRLTAIDSERLYLSYDDEAFAPSQIERSQAANVSLVLLVLNRPVV</sequence>
<proteinExistence type="predicted"/>
<gene>
    <name evidence="1" type="ORF">IC230_06990</name>
</gene>
<reference evidence="1" key="1">
    <citation type="submission" date="2020-09" db="EMBL/GenBank/DDBJ databases">
        <authorList>
            <person name="Kim M.K."/>
        </authorList>
    </citation>
    <scope>NUCLEOTIDE SEQUENCE</scope>
    <source>
        <strain evidence="1">BT704</strain>
    </source>
</reference>
<comment type="caution">
    <text evidence="1">The sequence shown here is derived from an EMBL/GenBank/DDBJ whole genome shotgun (WGS) entry which is preliminary data.</text>
</comment>
<evidence type="ECO:0000313" key="2">
    <source>
        <dbReference type="Proteomes" id="UP000653797"/>
    </source>
</evidence>
<dbReference type="RefSeq" id="WP_191038257.1">
    <property type="nucleotide sequence ID" value="NZ_JACXAA010000002.1"/>
</dbReference>
<name>A0A927AZQ5_9BACT</name>
<accession>A0A927AZQ5</accession>
<protein>
    <submittedName>
        <fullName evidence="1">Uncharacterized protein</fullName>
    </submittedName>
</protein>
<organism evidence="1 2">
    <name type="scientific">Spirosoma validum</name>
    <dbReference type="NCBI Taxonomy" id="2771355"/>
    <lineage>
        <taxon>Bacteria</taxon>
        <taxon>Pseudomonadati</taxon>
        <taxon>Bacteroidota</taxon>
        <taxon>Cytophagia</taxon>
        <taxon>Cytophagales</taxon>
        <taxon>Cytophagaceae</taxon>
        <taxon>Spirosoma</taxon>
    </lineage>
</organism>
<keyword evidence="2" id="KW-1185">Reference proteome</keyword>
<dbReference type="AlphaFoldDB" id="A0A927AZQ5"/>
<evidence type="ECO:0000313" key="1">
    <source>
        <dbReference type="EMBL" id="MBD2752627.1"/>
    </source>
</evidence>
<dbReference type="Proteomes" id="UP000653797">
    <property type="component" value="Unassembled WGS sequence"/>
</dbReference>